<evidence type="ECO:0000256" key="5">
    <source>
        <dbReference type="ARBA" id="ARBA00023136"/>
    </source>
</evidence>
<feature type="transmembrane region" description="Helical" evidence="7">
    <location>
        <begin position="159"/>
        <end position="180"/>
    </location>
</feature>
<feature type="transmembrane region" description="Helical" evidence="7">
    <location>
        <begin position="318"/>
        <end position="341"/>
    </location>
</feature>
<dbReference type="Proteomes" id="UP001296104">
    <property type="component" value="Unassembled WGS sequence"/>
</dbReference>
<dbReference type="InterPro" id="IPR036259">
    <property type="entry name" value="MFS_trans_sf"/>
</dbReference>
<evidence type="ECO:0000256" key="7">
    <source>
        <dbReference type="SAM" id="Phobius"/>
    </source>
</evidence>
<accession>A0AAI8YWC9</accession>
<comment type="subcellular location">
    <subcellularLocation>
        <location evidence="1">Membrane</location>
        <topology evidence="1">Multi-pass membrane protein</topology>
    </subcellularLocation>
</comment>
<feature type="transmembrane region" description="Helical" evidence="7">
    <location>
        <begin position="446"/>
        <end position="466"/>
    </location>
</feature>
<feature type="transmembrane region" description="Helical" evidence="7">
    <location>
        <begin position="383"/>
        <end position="401"/>
    </location>
</feature>
<keyword evidence="5 7" id="KW-0472">Membrane</keyword>
<feature type="transmembrane region" description="Helical" evidence="7">
    <location>
        <begin position="100"/>
        <end position="123"/>
    </location>
</feature>
<feature type="region of interest" description="Disordered" evidence="6">
    <location>
        <begin position="1"/>
        <end position="22"/>
    </location>
</feature>
<keyword evidence="4 7" id="KW-1133">Transmembrane helix</keyword>
<dbReference type="Gene3D" id="1.20.1250.20">
    <property type="entry name" value="MFS general substrate transporter like domains"/>
    <property type="match status" value="2"/>
</dbReference>
<feature type="transmembrane region" description="Helical" evidence="7">
    <location>
        <begin position="220"/>
        <end position="240"/>
    </location>
</feature>
<evidence type="ECO:0000256" key="1">
    <source>
        <dbReference type="ARBA" id="ARBA00004141"/>
    </source>
</evidence>
<keyword evidence="3 7" id="KW-0812">Transmembrane</keyword>
<name>A0AAI8YWC9_9PEZI</name>
<evidence type="ECO:0000313" key="9">
    <source>
        <dbReference type="Proteomes" id="UP001296104"/>
    </source>
</evidence>
<dbReference type="InterPro" id="IPR011701">
    <property type="entry name" value="MFS"/>
</dbReference>
<dbReference type="GO" id="GO:0022857">
    <property type="term" value="F:transmembrane transporter activity"/>
    <property type="evidence" value="ECO:0007669"/>
    <property type="project" value="InterPro"/>
</dbReference>
<feature type="transmembrane region" description="Helical" evidence="7">
    <location>
        <begin position="130"/>
        <end position="153"/>
    </location>
</feature>
<feature type="transmembrane region" description="Helical" evidence="7">
    <location>
        <begin position="189"/>
        <end position="208"/>
    </location>
</feature>
<feature type="transmembrane region" description="Helical" evidence="7">
    <location>
        <begin position="353"/>
        <end position="371"/>
    </location>
</feature>
<evidence type="ECO:0000256" key="3">
    <source>
        <dbReference type="ARBA" id="ARBA00022692"/>
    </source>
</evidence>
<feature type="transmembrane region" description="Helical" evidence="7">
    <location>
        <begin position="68"/>
        <end position="88"/>
    </location>
</feature>
<sequence>MAESIKEPTIQMGPVTPKAGKRKWLLSPPSDEKSEDVAASFLAQLDPSIADEPVTQQEERRLLWKIDLVLIPIISATLILGAVDKVIISNAAIYGVGNDYSWVGSIFYFGYLLFEFPAAYLVQRLPVAKFLVFTVFGWAVLMLCTATTQSFAALAACRFLMGMMEVPVFPISAIVTAMWWKRSEQPIRIAFWFNQGSSIFAGIVSYGIGHTHTSIHPWRLLFLVLGSFTLLWSIALFFLFPDSPMSCRYLSEREKYVCIQRVKSNNTGVEDKRVKWYQVRECLLDPKTWLLALFALAQNIPNGGLVTFSSIIVTGLGYSALATTLLGIPTGVIATAWQLLWSFIVAKFPNGRCVTIAIMDIFTLISAVLMWKLPRDNKQGLLAAYYSFYSYWGPYVLATSIPMANSSGHSKKLTINAVFFLSYCIGNLIGPQVFQSSDAPDYSHGYRGLVACIVVAMAAIVGYGHLCHRENKRRDALGAVVDSESEAFSDLTDREKASFRYVF</sequence>
<reference evidence="8" key="1">
    <citation type="submission" date="2023-11" db="EMBL/GenBank/DDBJ databases">
        <authorList>
            <person name="Alioto T."/>
            <person name="Alioto T."/>
            <person name="Gomez Garrido J."/>
        </authorList>
    </citation>
    <scope>NUCLEOTIDE SEQUENCE</scope>
</reference>
<evidence type="ECO:0000313" key="8">
    <source>
        <dbReference type="EMBL" id="CAK3947697.1"/>
    </source>
</evidence>
<protein>
    <submittedName>
        <fullName evidence="8">MFS general substrate transporter</fullName>
    </submittedName>
</protein>
<dbReference type="PANTHER" id="PTHR43791">
    <property type="entry name" value="PERMEASE-RELATED"/>
    <property type="match status" value="1"/>
</dbReference>
<gene>
    <name evidence="8" type="ORF">LECACI_7A003213</name>
</gene>
<feature type="transmembrane region" description="Helical" evidence="7">
    <location>
        <begin position="289"/>
        <end position="312"/>
    </location>
</feature>
<dbReference type="Pfam" id="PF07690">
    <property type="entry name" value="MFS_1"/>
    <property type="match status" value="1"/>
</dbReference>
<dbReference type="PANTHER" id="PTHR43791:SF36">
    <property type="entry name" value="TRANSPORTER, PUTATIVE (AFU_ORTHOLOGUE AFUA_6G08340)-RELATED"/>
    <property type="match status" value="1"/>
</dbReference>
<feature type="transmembrane region" description="Helical" evidence="7">
    <location>
        <begin position="413"/>
        <end position="434"/>
    </location>
</feature>
<proteinExistence type="predicted"/>
<keyword evidence="9" id="KW-1185">Reference proteome</keyword>
<dbReference type="AlphaFoldDB" id="A0AAI8YWC9"/>
<evidence type="ECO:0000256" key="2">
    <source>
        <dbReference type="ARBA" id="ARBA00022448"/>
    </source>
</evidence>
<dbReference type="EMBL" id="CAVMBE010000015">
    <property type="protein sequence ID" value="CAK3947697.1"/>
    <property type="molecule type" value="Genomic_DNA"/>
</dbReference>
<dbReference type="GO" id="GO:0016020">
    <property type="term" value="C:membrane"/>
    <property type="evidence" value="ECO:0007669"/>
    <property type="project" value="UniProtKB-SubCell"/>
</dbReference>
<evidence type="ECO:0000256" key="4">
    <source>
        <dbReference type="ARBA" id="ARBA00022989"/>
    </source>
</evidence>
<keyword evidence="2" id="KW-0813">Transport</keyword>
<comment type="caution">
    <text evidence="8">The sequence shown here is derived from an EMBL/GenBank/DDBJ whole genome shotgun (WGS) entry which is preliminary data.</text>
</comment>
<evidence type="ECO:0000256" key="6">
    <source>
        <dbReference type="SAM" id="MobiDB-lite"/>
    </source>
</evidence>
<dbReference type="SUPFAM" id="SSF103473">
    <property type="entry name" value="MFS general substrate transporter"/>
    <property type="match status" value="1"/>
</dbReference>
<organism evidence="8 9">
    <name type="scientific">Lecanosticta acicola</name>
    <dbReference type="NCBI Taxonomy" id="111012"/>
    <lineage>
        <taxon>Eukaryota</taxon>
        <taxon>Fungi</taxon>
        <taxon>Dikarya</taxon>
        <taxon>Ascomycota</taxon>
        <taxon>Pezizomycotina</taxon>
        <taxon>Dothideomycetes</taxon>
        <taxon>Dothideomycetidae</taxon>
        <taxon>Mycosphaerellales</taxon>
        <taxon>Mycosphaerellaceae</taxon>
        <taxon>Lecanosticta</taxon>
    </lineage>
</organism>